<feature type="non-terminal residue" evidence="1">
    <location>
        <position position="1"/>
    </location>
</feature>
<proteinExistence type="predicted"/>
<dbReference type="AlphaFoldDB" id="A0AA38KC10"/>
<protein>
    <submittedName>
        <fullName evidence="1">Uncharacterized protein</fullName>
    </submittedName>
</protein>
<gene>
    <name evidence="1" type="ORF">GGU10DRAFT_336785</name>
</gene>
<dbReference type="Proteomes" id="UP001163798">
    <property type="component" value="Unassembled WGS sequence"/>
</dbReference>
<reference evidence="1" key="1">
    <citation type="submission" date="2022-08" db="EMBL/GenBank/DDBJ databases">
        <authorList>
            <consortium name="DOE Joint Genome Institute"/>
            <person name="Min B."/>
            <person name="Riley R."/>
            <person name="Sierra-Patev S."/>
            <person name="Naranjo-Ortiz M."/>
            <person name="Looney B."/>
            <person name="Konkel Z."/>
            <person name="Slot J.C."/>
            <person name="Sakamoto Y."/>
            <person name="Steenwyk J.L."/>
            <person name="Rokas A."/>
            <person name="Carro J."/>
            <person name="Camarero S."/>
            <person name="Ferreira P."/>
            <person name="Molpeceres G."/>
            <person name="Ruiz-Duenas F.J."/>
            <person name="Serrano A."/>
            <person name="Henrissat B."/>
            <person name="Drula E."/>
            <person name="Hughes K.W."/>
            <person name="Mata J.L."/>
            <person name="Ishikawa N.K."/>
            <person name="Vargas-Isla R."/>
            <person name="Ushijima S."/>
            <person name="Smith C.A."/>
            <person name="Ahrendt S."/>
            <person name="Andreopoulos W."/>
            <person name="He G."/>
            <person name="Labutti K."/>
            <person name="Lipzen A."/>
            <person name="Ng V."/>
            <person name="Sandor L."/>
            <person name="Barry K."/>
            <person name="Martinez A.T."/>
            <person name="Xiao Y."/>
            <person name="Gibbons J.G."/>
            <person name="Terashima K."/>
            <person name="Hibbett D.S."/>
            <person name="Grigoriev I.V."/>
        </authorList>
    </citation>
    <scope>NUCLEOTIDE SEQUENCE</scope>
    <source>
        <strain evidence="1">TFB10291</strain>
    </source>
</reference>
<keyword evidence="2" id="KW-1185">Reference proteome</keyword>
<organism evidence="1 2">
    <name type="scientific">Lentinula aff. detonsa</name>
    <dbReference type="NCBI Taxonomy" id="2804958"/>
    <lineage>
        <taxon>Eukaryota</taxon>
        <taxon>Fungi</taxon>
        <taxon>Dikarya</taxon>
        <taxon>Basidiomycota</taxon>
        <taxon>Agaricomycotina</taxon>
        <taxon>Agaricomycetes</taxon>
        <taxon>Agaricomycetidae</taxon>
        <taxon>Agaricales</taxon>
        <taxon>Marasmiineae</taxon>
        <taxon>Omphalotaceae</taxon>
        <taxon>Lentinula</taxon>
    </lineage>
</organism>
<evidence type="ECO:0000313" key="2">
    <source>
        <dbReference type="Proteomes" id="UP001163798"/>
    </source>
</evidence>
<comment type="caution">
    <text evidence="1">The sequence shown here is derived from an EMBL/GenBank/DDBJ whole genome shotgun (WGS) entry which is preliminary data.</text>
</comment>
<dbReference type="EMBL" id="MU793630">
    <property type="protein sequence ID" value="KAJ3780913.1"/>
    <property type="molecule type" value="Genomic_DNA"/>
</dbReference>
<evidence type="ECO:0000313" key="1">
    <source>
        <dbReference type="EMBL" id="KAJ3780913.1"/>
    </source>
</evidence>
<sequence length="186" mass="20581">NLELSRTVQVKWEKPPFYNSIENKDAKELIQYGLLYSFDKKPSFLASPQARIEFLDQPSGKAPHAHADTSTLIIEFQFTTVAPGCKPCKGEVGIGKNDIEGSTMVLKDVDGKQIIEIGPVTHSLLMKTHTLGTRSRSTPLIGGVLPEWVYWTHSLKQFGVSVSRYLVPTNDNLDPSRGRPETLATG</sequence>
<name>A0AA38KC10_9AGAR</name>
<accession>A0AA38KC10</accession>